<accession>A0A2A4GA70</accession>
<dbReference type="PROSITE" id="PS00041">
    <property type="entry name" value="HTH_ARAC_FAMILY_1"/>
    <property type="match status" value="1"/>
</dbReference>
<gene>
    <name evidence="6" type="ORF">B7P33_06830</name>
</gene>
<feature type="transmembrane region" description="Helical" evidence="4">
    <location>
        <begin position="165"/>
        <end position="186"/>
    </location>
</feature>
<feature type="transmembrane region" description="Helical" evidence="4">
    <location>
        <begin position="124"/>
        <end position="144"/>
    </location>
</feature>
<keyword evidence="7" id="KW-1185">Reference proteome</keyword>
<dbReference type="InterPro" id="IPR018062">
    <property type="entry name" value="HTH_AraC-typ_CS"/>
</dbReference>
<dbReference type="InterPro" id="IPR009057">
    <property type="entry name" value="Homeodomain-like_sf"/>
</dbReference>
<dbReference type="PANTHER" id="PTHR43280:SF29">
    <property type="entry name" value="ARAC-FAMILY TRANSCRIPTIONAL REGULATOR"/>
    <property type="match status" value="1"/>
</dbReference>
<feature type="transmembrane region" description="Helical" evidence="4">
    <location>
        <begin position="41"/>
        <end position="62"/>
    </location>
</feature>
<keyword evidence="3" id="KW-0804">Transcription</keyword>
<feature type="transmembrane region" description="Helical" evidence="4">
    <location>
        <begin position="99"/>
        <end position="118"/>
    </location>
</feature>
<evidence type="ECO:0000256" key="2">
    <source>
        <dbReference type="ARBA" id="ARBA00023125"/>
    </source>
</evidence>
<evidence type="ECO:0000256" key="4">
    <source>
        <dbReference type="SAM" id="Phobius"/>
    </source>
</evidence>
<dbReference type="GO" id="GO:0043565">
    <property type="term" value="F:sequence-specific DNA binding"/>
    <property type="evidence" value="ECO:0007669"/>
    <property type="project" value="InterPro"/>
</dbReference>
<keyword evidence="1" id="KW-0805">Transcription regulation</keyword>
<protein>
    <recommendedName>
        <fullName evidence="5">HTH araC/xylS-type domain-containing protein</fullName>
    </recommendedName>
</protein>
<dbReference type="AlphaFoldDB" id="A0A2A4GA70"/>
<dbReference type="Proteomes" id="UP000219559">
    <property type="component" value="Unassembled WGS sequence"/>
</dbReference>
<proteinExistence type="predicted"/>
<keyword evidence="4" id="KW-0812">Transmembrane</keyword>
<evidence type="ECO:0000313" key="7">
    <source>
        <dbReference type="Proteomes" id="UP000219559"/>
    </source>
</evidence>
<keyword evidence="4" id="KW-0472">Membrane</keyword>
<dbReference type="EMBL" id="NBWU01000002">
    <property type="protein sequence ID" value="PCE64874.1"/>
    <property type="molecule type" value="Genomic_DNA"/>
</dbReference>
<comment type="caution">
    <text evidence="6">The sequence shown here is derived from an EMBL/GenBank/DDBJ whole genome shotgun (WGS) entry which is preliminary data.</text>
</comment>
<keyword evidence="4" id="KW-1133">Transmembrane helix</keyword>
<dbReference type="SUPFAM" id="SSF46689">
    <property type="entry name" value="Homeodomain-like"/>
    <property type="match status" value="1"/>
</dbReference>
<dbReference type="OrthoDB" id="5492415at2"/>
<dbReference type="GO" id="GO:0003700">
    <property type="term" value="F:DNA-binding transcription factor activity"/>
    <property type="evidence" value="ECO:0007669"/>
    <property type="project" value="InterPro"/>
</dbReference>
<dbReference type="Gene3D" id="1.10.10.60">
    <property type="entry name" value="Homeodomain-like"/>
    <property type="match status" value="2"/>
</dbReference>
<keyword evidence="2" id="KW-0238">DNA-binding</keyword>
<evidence type="ECO:0000256" key="3">
    <source>
        <dbReference type="ARBA" id="ARBA00023163"/>
    </source>
</evidence>
<dbReference type="InterPro" id="IPR018060">
    <property type="entry name" value="HTH_AraC"/>
</dbReference>
<feature type="transmembrane region" description="Helical" evidence="4">
    <location>
        <begin position="74"/>
        <end position="92"/>
    </location>
</feature>
<dbReference type="SMART" id="SM00342">
    <property type="entry name" value="HTH_ARAC"/>
    <property type="match status" value="1"/>
</dbReference>
<feature type="transmembrane region" description="Helical" evidence="4">
    <location>
        <begin position="12"/>
        <end position="29"/>
    </location>
</feature>
<evidence type="ECO:0000259" key="5">
    <source>
        <dbReference type="PROSITE" id="PS01124"/>
    </source>
</evidence>
<dbReference type="PROSITE" id="PS01124">
    <property type="entry name" value="HTH_ARAC_FAMILY_2"/>
    <property type="match status" value="1"/>
</dbReference>
<reference evidence="6 7" key="1">
    <citation type="submission" date="2017-04" db="EMBL/GenBank/DDBJ databases">
        <title>A new member of the family Flavobacteriaceae isolated from ascidians.</title>
        <authorList>
            <person name="Chen L."/>
        </authorList>
    </citation>
    <scope>NUCLEOTIDE SEQUENCE [LARGE SCALE GENOMIC DNA]</scope>
    <source>
        <strain evidence="6 7">HQA918</strain>
    </source>
</reference>
<organism evidence="6 7">
    <name type="scientific">Sediminicola luteus</name>
    <dbReference type="NCBI Taxonomy" id="319238"/>
    <lineage>
        <taxon>Bacteria</taxon>
        <taxon>Pseudomonadati</taxon>
        <taxon>Bacteroidota</taxon>
        <taxon>Flavobacteriia</taxon>
        <taxon>Flavobacteriales</taxon>
        <taxon>Flavobacteriaceae</taxon>
        <taxon>Sediminicola</taxon>
    </lineage>
</organism>
<sequence>MDYQTEIIEGVGKMAVFLMLLLSVFLLTVKTKNKLANRLFSIYLLVIAFDLTGFFTTLPLNYPITKGLKIASSLLQLPLFYLYVNAACYSNFNLKTKHLWHALPFLIFIILFWIFDFAPWSATLFQWTTEVQFPIYIIAIFLKLKSFKKVHLENYSGPGQITYKWLFQITLLSCIAHTFVLARWLFSNNSFYEYVPTINLIISLSVLSVTTFFVLKALYQPDLFKGVDMNLRPSQTKLNNDSGKTGSISNENLSLLNSFMEKEKPYLDYELTLQKLAGQMNTPERELSSLINQQLGKHFFDFINEYRIRDAQALLKDPSQKKMTILEVLYAVGFNSKSSFYTAFKKVTNQTPTAYRKSNL</sequence>
<dbReference type="Pfam" id="PF12833">
    <property type="entry name" value="HTH_18"/>
    <property type="match status" value="1"/>
</dbReference>
<evidence type="ECO:0000313" key="6">
    <source>
        <dbReference type="EMBL" id="PCE64874.1"/>
    </source>
</evidence>
<name>A0A2A4GA70_9FLAO</name>
<dbReference type="PANTHER" id="PTHR43280">
    <property type="entry name" value="ARAC-FAMILY TRANSCRIPTIONAL REGULATOR"/>
    <property type="match status" value="1"/>
</dbReference>
<dbReference type="RefSeq" id="WP_097440153.1">
    <property type="nucleotide sequence ID" value="NZ_KZ300476.1"/>
</dbReference>
<feature type="domain" description="HTH araC/xylS-type" evidence="5">
    <location>
        <begin position="250"/>
        <end position="358"/>
    </location>
</feature>
<evidence type="ECO:0000256" key="1">
    <source>
        <dbReference type="ARBA" id="ARBA00023015"/>
    </source>
</evidence>
<feature type="transmembrane region" description="Helical" evidence="4">
    <location>
        <begin position="198"/>
        <end position="219"/>
    </location>
</feature>